<dbReference type="CDD" id="cd19527">
    <property type="entry name" value="RecA-like_PEX6_r2"/>
    <property type="match status" value="1"/>
</dbReference>
<evidence type="ECO:0000256" key="7">
    <source>
        <dbReference type="ARBA" id="ARBA00023136"/>
    </source>
</evidence>
<dbReference type="GO" id="GO:0005778">
    <property type="term" value="C:peroxisomal membrane"/>
    <property type="evidence" value="ECO:0007669"/>
    <property type="project" value="TreeGrafter"/>
</dbReference>
<dbReference type="SMART" id="SM00382">
    <property type="entry name" value="AAA"/>
    <property type="match status" value="2"/>
</dbReference>
<dbReference type="GO" id="GO:0016558">
    <property type="term" value="P:protein import into peroxisome matrix"/>
    <property type="evidence" value="ECO:0007669"/>
    <property type="project" value="TreeGrafter"/>
</dbReference>
<evidence type="ECO:0000259" key="12">
    <source>
        <dbReference type="SMART" id="SM00382"/>
    </source>
</evidence>
<dbReference type="GeneID" id="119736266"/>
<feature type="domain" description="AAA+ ATPase" evidence="12">
    <location>
        <begin position="622"/>
        <end position="757"/>
    </location>
</feature>
<dbReference type="CTD" id="5190"/>
<keyword evidence="7" id="KW-0472">Membrane</keyword>
<keyword evidence="5" id="KW-0378">Hydrolase</keyword>
<evidence type="ECO:0000256" key="5">
    <source>
        <dbReference type="ARBA" id="ARBA00022801"/>
    </source>
</evidence>
<dbReference type="GO" id="GO:0005829">
    <property type="term" value="C:cytosol"/>
    <property type="evidence" value="ECO:0007669"/>
    <property type="project" value="TreeGrafter"/>
</dbReference>
<feature type="region of interest" description="Disordered" evidence="11">
    <location>
        <begin position="326"/>
        <end position="351"/>
    </location>
</feature>
<dbReference type="Gene3D" id="3.40.50.300">
    <property type="entry name" value="P-loop containing nucleotide triphosphate hydrolases"/>
    <property type="match status" value="2"/>
</dbReference>
<keyword evidence="14" id="KW-1185">Reference proteome</keyword>
<dbReference type="InterPro" id="IPR047533">
    <property type="entry name" value="RecA-like_PEX6_r2"/>
</dbReference>
<dbReference type="EnsemblMetazoa" id="XM_038210311.1">
    <property type="protein sequence ID" value="XP_038066239.1"/>
    <property type="gene ID" value="LOC119736266"/>
</dbReference>
<dbReference type="Proteomes" id="UP000887568">
    <property type="component" value="Unplaced"/>
</dbReference>
<dbReference type="PANTHER" id="PTHR23077">
    <property type="entry name" value="AAA-FAMILY ATPASE"/>
    <property type="match status" value="1"/>
</dbReference>
<dbReference type="InterPro" id="IPR003959">
    <property type="entry name" value="ATPase_AAA_core"/>
</dbReference>
<dbReference type="RefSeq" id="XP_038066239.1">
    <property type="nucleotide sequence ID" value="XM_038210311.1"/>
</dbReference>
<dbReference type="GO" id="GO:0016887">
    <property type="term" value="F:ATP hydrolysis activity"/>
    <property type="evidence" value="ECO:0007669"/>
    <property type="project" value="InterPro"/>
</dbReference>
<feature type="region of interest" description="Disordered" evidence="11">
    <location>
        <begin position="387"/>
        <end position="408"/>
    </location>
</feature>
<dbReference type="AlphaFoldDB" id="A0A914AS08"/>
<evidence type="ECO:0000256" key="2">
    <source>
        <dbReference type="ARBA" id="ARBA00006914"/>
    </source>
</evidence>
<evidence type="ECO:0000256" key="6">
    <source>
        <dbReference type="ARBA" id="ARBA00022840"/>
    </source>
</evidence>
<dbReference type="GO" id="GO:0005524">
    <property type="term" value="F:ATP binding"/>
    <property type="evidence" value="ECO:0007669"/>
    <property type="project" value="UniProtKB-KW"/>
</dbReference>
<evidence type="ECO:0000256" key="10">
    <source>
        <dbReference type="ARBA" id="ARBA00048778"/>
    </source>
</evidence>
<dbReference type="InterPro" id="IPR003593">
    <property type="entry name" value="AAA+_ATPase"/>
</dbReference>
<keyword evidence="4" id="KW-0547">Nucleotide-binding</keyword>
<evidence type="ECO:0000256" key="9">
    <source>
        <dbReference type="ARBA" id="ARBA00034920"/>
    </source>
</evidence>
<dbReference type="InterPro" id="IPR027417">
    <property type="entry name" value="P-loop_NTPase"/>
</dbReference>
<evidence type="ECO:0000313" key="14">
    <source>
        <dbReference type="Proteomes" id="UP000887568"/>
    </source>
</evidence>
<feature type="domain" description="AAA+ ATPase" evidence="12">
    <location>
        <begin position="897"/>
        <end position="1035"/>
    </location>
</feature>
<evidence type="ECO:0000313" key="13">
    <source>
        <dbReference type="EnsemblMetazoa" id="XP_038066239.1"/>
    </source>
</evidence>
<evidence type="ECO:0000256" key="3">
    <source>
        <dbReference type="ARBA" id="ARBA00022593"/>
    </source>
</evidence>
<dbReference type="PROSITE" id="PS00674">
    <property type="entry name" value="AAA"/>
    <property type="match status" value="1"/>
</dbReference>
<organism evidence="13 14">
    <name type="scientific">Patiria miniata</name>
    <name type="common">Bat star</name>
    <name type="synonym">Asterina miniata</name>
    <dbReference type="NCBI Taxonomy" id="46514"/>
    <lineage>
        <taxon>Eukaryota</taxon>
        <taxon>Metazoa</taxon>
        <taxon>Echinodermata</taxon>
        <taxon>Eleutherozoa</taxon>
        <taxon>Asterozoa</taxon>
        <taxon>Asteroidea</taxon>
        <taxon>Valvatacea</taxon>
        <taxon>Valvatida</taxon>
        <taxon>Asterinidae</taxon>
        <taxon>Patiria</taxon>
    </lineage>
</organism>
<evidence type="ECO:0000256" key="8">
    <source>
        <dbReference type="ARBA" id="ARBA00034811"/>
    </source>
</evidence>
<protein>
    <recommendedName>
        <fullName evidence="8">Peroxisomal ATPase PEX6</fullName>
    </recommendedName>
    <alternativeName>
        <fullName evidence="9">Peroxin-6</fullName>
    </alternativeName>
</protein>
<sequence>MADVGGRPDKIPAKFSRFNFAVNHNPLHLGISKSASSLLLGEKFDNYVIVSLIRSGESVECGRDVELFVCLHILSDELVRRSISLCQVSESPGTLTLYASERFHGHYRIADSEDVFIRVVKAFPLTKVVFGARSARCYEWARNRLFSTELLVSTCQQKVLVRSGDEFLAPVIHKFSRDETHSLSNYQDLVALECEPVMQGIISVNTSIVITHIDDGRHSQVEVPRGKEEIDDEALRNGFLNGFPDPLIISEFACQRDAPNVLYLRPVIIPKISTHVTATVNHLTCTEDQCETELRVGVTKATLIELCALNGSWVVVSIPCGENGRESDTELVEQPDSVPQEKGCQDVETSPESMKVTDIEAAKTAKESAHLAQVFVIDQKQFGTASDLKDGDDRNVADASYDKERRDGEDELFPDNEVLFLSPRLWFNLQHHPSRLIQPDAVVSIWLAKMELEQRDSILASSKSISTSCQPPLAREIHLGLIKSPDYPMTSKFDQAIKKYFTEARIVSLGDVVTLSTKEFPEYTHDISEGVHTRYPFIYFKVIKIEPQVEEAVSYMVDSLHTTVFQGAPVSSYVPATTDAYSNSKLDPIWGSPSPAGVWKYADQIEDLIIPYLIPKSQCTRLAPSLLLSGPTGCGKVTVVRSVCRRLNLHCVVANCHDLCADTTASTEAKIKNLMFKGGMCAPCILVMRNIQVLARDRDGTGEDPRVAASLKEAIQSLSSTHHDYPVVVIATAPTTKSVLTDLHACFLHHQEMKVPNEQERTELLQALSEKVSLATDVDIAYIAKRTAGLVLGDLCALLSHTIRSSTARVISSCSIGSKLSIAEEKDLCTAGVQVNNVDFENALNQLQAAHADAIGAPKIPNVSWEDIGGLVEVRAQILDTIQLPLQHPELFSAGLRRSGVLLYGPPGTGKTLLAKAVATECSLNFLSVKGPELINMYVGQSEENVREVFVRARSASPCVIFFDELDSLAPNRGRSGDSGGVMDRVVSQLLAELDGLHKSTDVFVIGATNRPDLLDPALLRPGRFDKLLYLGVSQDRSSQVKIIRALTRKFTLSADITLELIAENCPLTMTGADFYALCSDAMLNAVKRKIDQLQSGDSSDETSVVVEEQDFFSALESLVPSVSEQELLHYQQLQAQISRGF</sequence>
<comment type="similarity">
    <text evidence="2">Belongs to the AAA ATPase family.</text>
</comment>
<evidence type="ECO:0000256" key="1">
    <source>
        <dbReference type="ARBA" id="ARBA00004370"/>
    </source>
</evidence>
<dbReference type="OrthoDB" id="2187at2759"/>
<name>A0A914AS08_PATMI</name>
<dbReference type="InterPro" id="IPR003960">
    <property type="entry name" value="ATPase_AAA_CS"/>
</dbReference>
<accession>A0A914AS08</accession>
<dbReference type="InterPro" id="IPR050168">
    <property type="entry name" value="AAA_ATPase_domain"/>
</dbReference>
<keyword evidence="3" id="KW-0962">Peroxisome biogenesis</keyword>
<comment type="subcellular location">
    <subcellularLocation>
        <location evidence="1">Membrane</location>
    </subcellularLocation>
</comment>
<dbReference type="FunFam" id="1.10.8.60:FF:000039">
    <property type="entry name" value="peroxisome biogenesis factor 6"/>
    <property type="match status" value="1"/>
</dbReference>
<dbReference type="FunFam" id="3.40.50.300:FF:000109">
    <property type="entry name" value="Peroxisomal biogenesis factor 6"/>
    <property type="match status" value="1"/>
</dbReference>
<dbReference type="PANTHER" id="PTHR23077:SF9">
    <property type="entry name" value="PEROXISOMAL ATPASE PEX6"/>
    <property type="match status" value="1"/>
</dbReference>
<dbReference type="Pfam" id="PF00004">
    <property type="entry name" value="AAA"/>
    <property type="match status" value="2"/>
</dbReference>
<keyword evidence="6" id="KW-0067">ATP-binding</keyword>
<reference evidence="13" key="1">
    <citation type="submission" date="2022-11" db="UniProtKB">
        <authorList>
            <consortium name="EnsemblMetazoa"/>
        </authorList>
    </citation>
    <scope>IDENTIFICATION</scope>
</reference>
<dbReference type="OMA" id="SPQLWFN"/>
<evidence type="ECO:0000256" key="4">
    <source>
        <dbReference type="ARBA" id="ARBA00022741"/>
    </source>
</evidence>
<proteinExistence type="inferred from homology"/>
<evidence type="ECO:0000256" key="11">
    <source>
        <dbReference type="SAM" id="MobiDB-lite"/>
    </source>
</evidence>
<dbReference type="SUPFAM" id="SSF52540">
    <property type="entry name" value="P-loop containing nucleoside triphosphate hydrolases"/>
    <property type="match status" value="2"/>
</dbReference>
<dbReference type="Gene3D" id="1.10.8.60">
    <property type="match status" value="2"/>
</dbReference>
<comment type="catalytic activity">
    <reaction evidence="10">
        <text>ATP + H2O = ADP + phosphate + H(+)</text>
        <dbReference type="Rhea" id="RHEA:13065"/>
        <dbReference type="ChEBI" id="CHEBI:15377"/>
        <dbReference type="ChEBI" id="CHEBI:15378"/>
        <dbReference type="ChEBI" id="CHEBI:30616"/>
        <dbReference type="ChEBI" id="CHEBI:43474"/>
        <dbReference type="ChEBI" id="CHEBI:456216"/>
    </reaction>
    <physiologicalReaction direction="left-to-right" evidence="10">
        <dbReference type="Rhea" id="RHEA:13066"/>
    </physiologicalReaction>
</comment>